<evidence type="ECO:0000256" key="1">
    <source>
        <dbReference type="ARBA" id="ARBA00022723"/>
    </source>
</evidence>
<organism evidence="3 4">
    <name type="scientific">Arthrobacter subterraneus</name>
    <dbReference type="NCBI Taxonomy" id="335973"/>
    <lineage>
        <taxon>Bacteria</taxon>
        <taxon>Bacillati</taxon>
        <taxon>Actinomycetota</taxon>
        <taxon>Actinomycetes</taxon>
        <taxon>Micrococcales</taxon>
        <taxon>Micrococcaceae</taxon>
        <taxon>Arthrobacter</taxon>
    </lineage>
</organism>
<gene>
    <name evidence="3" type="ORF">SAMN04488693_1403</name>
</gene>
<dbReference type="CDD" id="cd00371">
    <property type="entry name" value="HMA"/>
    <property type="match status" value="1"/>
</dbReference>
<dbReference type="GO" id="GO:0046872">
    <property type="term" value="F:metal ion binding"/>
    <property type="evidence" value="ECO:0007669"/>
    <property type="project" value="UniProtKB-KW"/>
</dbReference>
<keyword evidence="1" id="KW-0479">Metal-binding</keyword>
<sequence>MSTTSVNISGMTCNHCVASVTEELSELDGVTNVDIVLNRGGISTATISGPEELDTQKITEAVAEAGYEVVPPSA</sequence>
<dbReference type="PROSITE" id="PS01047">
    <property type="entry name" value="HMA_1"/>
    <property type="match status" value="1"/>
</dbReference>
<evidence type="ECO:0000259" key="2">
    <source>
        <dbReference type="PROSITE" id="PS50846"/>
    </source>
</evidence>
<dbReference type="Gene3D" id="3.30.70.100">
    <property type="match status" value="1"/>
</dbReference>
<dbReference type="InterPro" id="IPR036163">
    <property type="entry name" value="HMA_dom_sf"/>
</dbReference>
<dbReference type="SUPFAM" id="SSF55008">
    <property type="entry name" value="HMA, heavy metal-associated domain"/>
    <property type="match status" value="1"/>
</dbReference>
<dbReference type="InterPro" id="IPR006121">
    <property type="entry name" value="HMA_dom"/>
</dbReference>
<keyword evidence="4" id="KW-1185">Reference proteome</keyword>
<reference evidence="3 4" key="1">
    <citation type="submission" date="2016-10" db="EMBL/GenBank/DDBJ databases">
        <authorList>
            <person name="de Groot N.N."/>
        </authorList>
    </citation>
    <scope>NUCLEOTIDE SEQUENCE [LARGE SCALE GENOMIC DNA]</scope>
    <source>
        <strain evidence="3 4">NP_1H</strain>
    </source>
</reference>
<dbReference type="Pfam" id="PF00403">
    <property type="entry name" value="HMA"/>
    <property type="match status" value="1"/>
</dbReference>
<name>A0A1G8PZC6_9MICC</name>
<dbReference type="InterPro" id="IPR017969">
    <property type="entry name" value="Heavy-metal-associated_CS"/>
</dbReference>
<evidence type="ECO:0000313" key="4">
    <source>
        <dbReference type="Proteomes" id="UP000199258"/>
    </source>
</evidence>
<dbReference type="RefSeq" id="WP_090588502.1">
    <property type="nucleotide sequence ID" value="NZ_FNDT01000040.1"/>
</dbReference>
<feature type="domain" description="HMA" evidence="2">
    <location>
        <begin position="2"/>
        <end position="70"/>
    </location>
</feature>
<proteinExistence type="predicted"/>
<dbReference type="AlphaFoldDB" id="A0A1G8PZC6"/>
<dbReference type="PROSITE" id="PS50846">
    <property type="entry name" value="HMA_2"/>
    <property type="match status" value="1"/>
</dbReference>
<dbReference type="Proteomes" id="UP000199258">
    <property type="component" value="Unassembled WGS sequence"/>
</dbReference>
<protein>
    <submittedName>
        <fullName evidence="3">Copper chaperone CopZ</fullName>
    </submittedName>
</protein>
<accession>A0A1G8PZC6</accession>
<evidence type="ECO:0000313" key="3">
    <source>
        <dbReference type="EMBL" id="SDI97879.1"/>
    </source>
</evidence>
<dbReference type="EMBL" id="FNDT01000040">
    <property type="protein sequence ID" value="SDI97879.1"/>
    <property type="molecule type" value="Genomic_DNA"/>
</dbReference>
<dbReference type="OrthoDB" id="9813965at2"/>
<dbReference type="STRING" id="335973.SAMN04488693_1403"/>